<evidence type="ECO:0000256" key="1">
    <source>
        <dbReference type="SAM" id="Phobius"/>
    </source>
</evidence>
<keyword evidence="1" id="KW-0812">Transmembrane</keyword>
<keyword evidence="1" id="KW-1133">Transmembrane helix</keyword>
<sequence length="96" mass="11201">MKRLLWAPIRIFIFAVQYRMYGVIAVYVIAFGFIATWIRSGFWPAAISIGVIVACILILRGVKGWLERLTGGTSDLHRRIRREERKKQLMEYLSKD</sequence>
<feature type="transmembrane region" description="Helical" evidence="1">
    <location>
        <begin position="41"/>
        <end position="59"/>
    </location>
</feature>
<comment type="caution">
    <text evidence="2">The sequence shown here is derived from an EMBL/GenBank/DDBJ whole genome shotgun (WGS) entry which is preliminary data.</text>
</comment>
<protein>
    <submittedName>
        <fullName evidence="2">Uncharacterized protein</fullName>
    </submittedName>
</protein>
<reference evidence="2" key="1">
    <citation type="submission" date="2020-10" db="EMBL/GenBank/DDBJ databases">
        <authorList>
            <person name="Gilroy R."/>
        </authorList>
    </citation>
    <scope>NUCLEOTIDE SEQUENCE</scope>
    <source>
        <strain evidence="2">CHK188-20938</strain>
    </source>
</reference>
<name>A0A9D1TA43_9FIRM</name>
<dbReference type="EMBL" id="DVOO01000015">
    <property type="protein sequence ID" value="HIV25181.1"/>
    <property type="molecule type" value="Genomic_DNA"/>
</dbReference>
<organism evidence="2 3">
    <name type="scientific">Candidatus Scatomonas pullistercoris</name>
    <dbReference type="NCBI Taxonomy" id="2840920"/>
    <lineage>
        <taxon>Bacteria</taxon>
        <taxon>Bacillati</taxon>
        <taxon>Bacillota</taxon>
        <taxon>Clostridia</taxon>
        <taxon>Lachnospirales</taxon>
        <taxon>Lachnospiraceae</taxon>
        <taxon>Lachnospiraceae incertae sedis</taxon>
        <taxon>Candidatus Scatomonas</taxon>
    </lineage>
</organism>
<keyword evidence="1" id="KW-0472">Membrane</keyword>
<feature type="transmembrane region" description="Helical" evidence="1">
    <location>
        <begin position="12"/>
        <end position="35"/>
    </location>
</feature>
<dbReference type="AlphaFoldDB" id="A0A9D1TA43"/>
<proteinExistence type="predicted"/>
<reference evidence="2" key="2">
    <citation type="journal article" date="2021" name="PeerJ">
        <title>Extensive microbial diversity within the chicken gut microbiome revealed by metagenomics and culture.</title>
        <authorList>
            <person name="Gilroy R."/>
            <person name="Ravi A."/>
            <person name="Getino M."/>
            <person name="Pursley I."/>
            <person name="Horton D.L."/>
            <person name="Alikhan N.F."/>
            <person name="Baker D."/>
            <person name="Gharbi K."/>
            <person name="Hall N."/>
            <person name="Watson M."/>
            <person name="Adriaenssens E.M."/>
            <person name="Foster-Nyarko E."/>
            <person name="Jarju S."/>
            <person name="Secka A."/>
            <person name="Antonio M."/>
            <person name="Oren A."/>
            <person name="Chaudhuri R.R."/>
            <person name="La Ragione R."/>
            <person name="Hildebrand F."/>
            <person name="Pallen M.J."/>
        </authorList>
    </citation>
    <scope>NUCLEOTIDE SEQUENCE</scope>
    <source>
        <strain evidence="2">CHK188-20938</strain>
    </source>
</reference>
<dbReference type="Proteomes" id="UP000824169">
    <property type="component" value="Unassembled WGS sequence"/>
</dbReference>
<accession>A0A9D1TA43</accession>
<gene>
    <name evidence="2" type="ORF">IAB71_05245</name>
</gene>
<evidence type="ECO:0000313" key="3">
    <source>
        <dbReference type="Proteomes" id="UP000824169"/>
    </source>
</evidence>
<evidence type="ECO:0000313" key="2">
    <source>
        <dbReference type="EMBL" id="HIV25181.1"/>
    </source>
</evidence>